<keyword evidence="8 10" id="KW-0333">Golgi apparatus</keyword>
<dbReference type="AlphaFoldDB" id="A0A7R9M0V9"/>
<dbReference type="PANTHER" id="PTHR20902">
    <property type="entry name" value="41-2 PROTEIN ANTIGEN-RELATED"/>
    <property type="match status" value="1"/>
</dbReference>
<comment type="subcellular location">
    <subcellularLocation>
        <location evidence="3">Endoplasmic reticulum</location>
    </subcellularLocation>
    <subcellularLocation>
        <location evidence="2 10">Golgi apparatus</location>
        <location evidence="2 10">cis-Golgi network</location>
    </subcellularLocation>
</comment>
<evidence type="ECO:0000256" key="3">
    <source>
        <dbReference type="ARBA" id="ARBA00004240"/>
    </source>
</evidence>
<proteinExistence type="inferred from homology"/>
<accession>A0A7R9M0V9</accession>
<comment type="similarity">
    <text evidence="4 10">Belongs to the TRAPP small subunits family. BET3 subfamily.</text>
</comment>
<keyword evidence="7 10" id="KW-0931">ER-Golgi transport</keyword>
<dbReference type="GO" id="GO:1990071">
    <property type="term" value="C:TRAPPII protein complex"/>
    <property type="evidence" value="ECO:0007669"/>
    <property type="project" value="TreeGrafter"/>
</dbReference>
<comment type="subunit">
    <text evidence="10">Part of the multisubunit TRAPP (transport protein particle) complex.</text>
</comment>
<reference evidence="11" key="1">
    <citation type="submission" date="2020-11" db="EMBL/GenBank/DDBJ databases">
        <authorList>
            <person name="Tran Van P."/>
        </authorList>
    </citation>
    <scope>NUCLEOTIDE SEQUENCE</scope>
</reference>
<dbReference type="SUPFAM" id="SSF111126">
    <property type="entry name" value="Ligand-binding domain in the NO signalling and Golgi transport"/>
    <property type="match status" value="1"/>
</dbReference>
<evidence type="ECO:0000256" key="5">
    <source>
        <dbReference type="ARBA" id="ARBA00022448"/>
    </source>
</evidence>
<dbReference type="FunFam" id="3.30.1380.20:FF:000005">
    <property type="entry name" value="Trafficking protein particle complex subunit 5"/>
    <property type="match status" value="1"/>
</dbReference>
<dbReference type="GO" id="GO:1990070">
    <property type="term" value="C:TRAPPI protein complex"/>
    <property type="evidence" value="ECO:0007669"/>
    <property type="project" value="TreeGrafter"/>
</dbReference>
<dbReference type="InterPro" id="IPR007194">
    <property type="entry name" value="TRAPP_component"/>
</dbReference>
<dbReference type="InterPro" id="IPR016696">
    <property type="entry name" value="TRAPP-I_su5"/>
</dbReference>
<dbReference type="GO" id="GO:1990072">
    <property type="term" value="C:TRAPPIII protein complex"/>
    <property type="evidence" value="ECO:0007669"/>
    <property type="project" value="TreeGrafter"/>
</dbReference>
<name>A0A7R9M0V9_9ACAR</name>
<evidence type="ECO:0000256" key="9">
    <source>
        <dbReference type="ARBA" id="ARBA00068379"/>
    </source>
</evidence>
<dbReference type="Pfam" id="PF04051">
    <property type="entry name" value="TRAPP"/>
    <property type="match status" value="1"/>
</dbReference>
<dbReference type="GO" id="GO:0006888">
    <property type="term" value="P:endoplasmic reticulum to Golgi vesicle-mediated transport"/>
    <property type="evidence" value="ECO:0007669"/>
    <property type="project" value="TreeGrafter"/>
</dbReference>
<gene>
    <name evidence="11" type="ORF">ONB1V03_LOCUS7686</name>
</gene>
<evidence type="ECO:0000256" key="8">
    <source>
        <dbReference type="ARBA" id="ARBA00023034"/>
    </source>
</evidence>
<dbReference type="InterPro" id="IPR024096">
    <property type="entry name" value="NO_sig/Golgi_transp_ligand-bd"/>
</dbReference>
<dbReference type="Gene3D" id="3.30.1380.20">
    <property type="entry name" value="Trafficking protein particle complex subunit 3"/>
    <property type="match status" value="1"/>
</dbReference>
<protein>
    <recommendedName>
        <fullName evidence="9 10">Trafficking protein particle complex subunit 5</fullName>
    </recommendedName>
</protein>
<evidence type="ECO:0000256" key="6">
    <source>
        <dbReference type="ARBA" id="ARBA00022824"/>
    </source>
</evidence>
<dbReference type="Proteomes" id="UP000728032">
    <property type="component" value="Unassembled WGS sequence"/>
</dbReference>
<keyword evidence="5 10" id="KW-0813">Transport</keyword>
<evidence type="ECO:0000256" key="7">
    <source>
        <dbReference type="ARBA" id="ARBA00022892"/>
    </source>
</evidence>
<evidence type="ECO:0000313" key="12">
    <source>
        <dbReference type="Proteomes" id="UP000728032"/>
    </source>
</evidence>
<keyword evidence="6 10" id="KW-0256">Endoplasmic reticulum</keyword>
<evidence type="ECO:0000313" key="11">
    <source>
        <dbReference type="EMBL" id="CAD7650208.1"/>
    </source>
</evidence>
<dbReference type="PIRSF" id="PIRSF017479">
    <property type="entry name" value="TRAPP_I_complex_Trs31"/>
    <property type="match status" value="1"/>
</dbReference>
<dbReference type="OrthoDB" id="10254842at2759"/>
<organism evidence="11">
    <name type="scientific">Oppiella nova</name>
    <dbReference type="NCBI Taxonomy" id="334625"/>
    <lineage>
        <taxon>Eukaryota</taxon>
        <taxon>Metazoa</taxon>
        <taxon>Ecdysozoa</taxon>
        <taxon>Arthropoda</taxon>
        <taxon>Chelicerata</taxon>
        <taxon>Arachnida</taxon>
        <taxon>Acari</taxon>
        <taxon>Acariformes</taxon>
        <taxon>Sarcoptiformes</taxon>
        <taxon>Oribatida</taxon>
        <taxon>Brachypylina</taxon>
        <taxon>Oppioidea</taxon>
        <taxon>Oppiidae</taxon>
        <taxon>Oppiella</taxon>
    </lineage>
</organism>
<evidence type="ECO:0000256" key="4">
    <source>
        <dbReference type="ARBA" id="ARBA00006218"/>
    </source>
</evidence>
<dbReference type="EMBL" id="CAJPVJ010004021">
    <property type="protein sequence ID" value="CAG2168194.1"/>
    <property type="molecule type" value="Genomic_DNA"/>
</dbReference>
<keyword evidence="12" id="KW-1185">Reference proteome</keyword>
<dbReference type="EMBL" id="OC918846">
    <property type="protein sequence ID" value="CAD7650208.1"/>
    <property type="molecule type" value="Genomic_DNA"/>
</dbReference>
<evidence type="ECO:0000256" key="1">
    <source>
        <dbReference type="ARBA" id="ARBA00002910"/>
    </source>
</evidence>
<sequence>MDSIPKFTSKTRTSTLDKSLPKAKSEINISIYALLMSEMVQYCQNRVYTVPELQTRLSEMGYRVGQRVMDSMAIREKNFKRETRIINMLVLLRTKVWTNLFGKEADKLEQANDDETTYYIIESEPLVNKFISVPKDKGSLNCAAFVAGIIEAVLNESNFSAKVTVHWHKGTTFMIKFDDSVVARDKALDNK</sequence>
<dbReference type="PANTHER" id="PTHR20902:SF0">
    <property type="entry name" value="TRAFFICKING PROTEIN PARTICLE COMPLEX SUBUNIT 5"/>
    <property type="match status" value="1"/>
</dbReference>
<evidence type="ECO:0000256" key="10">
    <source>
        <dbReference type="PIRNR" id="PIRNR017479"/>
    </source>
</evidence>
<dbReference type="GO" id="GO:0005783">
    <property type="term" value="C:endoplasmic reticulum"/>
    <property type="evidence" value="ECO:0007669"/>
    <property type="project" value="UniProtKB-SubCell"/>
</dbReference>
<comment type="function">
    <text evidence="1 10">May play a role in vesicular transport from endoplasmic reticulum to Golgi.</text>
</comment>
<evidence type="ECO:0000256" key="2">
    <source>
        <dbReference type="ARBA" id="ARBA00004222"/>
    </source>
</evidence>
<dbReference type="CDD" id="cd14943">
    <property type="entry name" value="TRAPPC5_Trs31"/>
    <property type="match status" value="1"/>
</dbReference>